<dbReference type="CDD" id="cd00130">
    <property type="entry name" value="PAS"/>
    <property type="match status" value="1"/>
</dbReference>
<evidence type="ECO:0000259" key="9">
    <source>
        <dbReference type="PROSITE" id="PS50112"/>
    </source>
</evidence>
<protein>
    <recommendedName>
        <fullName evidence="12">PAS domain S-box protein</fullName>
    </recommendedName>
</protein>
<dbReference type="InterPro" id="IPR005467">
    <property type="entry name" value="His_kinase_dom"/>
</dbReference>
<keyword evidence="11" id="KW-1185">Reference proteome</keyword>
<dbReference type="GO" id="GO:0016301">
    <property type="term" value="F:kinase activity"/>
    <property type="evidence" value="ECO:0007669"/>
    <property type="project" value="UniProtKB-KW"/>
</dbReference>
<dbReference type="Pfam" id="PF07568">
    <property type="entry name" value="HisKA_2"/>
    <property type="match status" value="1"/>
</dbReference>
<keyword evidence="3" id="KW-0547">Nucleotide-binding</keyword>
<dbReference type="Proteomes" id="UP000321577">
    <property type="component" value="Unassembled WGS sequence"/>
</dbReference>
<evidence type="ECO:0000256" key="5">
    <source>
        <dbReference type="ARBA" id="ARBA00022840"/>
    </source>
</evidence>
<feature type="region of interest" description="Disordered" evidence="7">
    <location>
        <begin position="122"/>
        <end position="145"/>
    </location>
</feature>
<feature type="domain" description="Histidine kinase" evidence="8">
    <location>
        <begin position="856"/>
        <end position="1051"/>
    </location>
</feature>
<dbReference type="InterPro" id="IPR013656">
    <property type="entry name" value="PAS_4"/>
</dbReference>
<dbReference type="PROSITE" id="PS50112">
    <property type="entry name" value="PAS"/>
    <property type="match status" value="3"/>
</dbReference>
<feature type="compositionally biased region" description="Low complexity" evidence="7">
    <location>
        <begin position="129"/>
        <end position="145"/>
    </location>
</feature>
<reference evidence="10 11" key="1">
    <citation type="submission" date="2019-07" db="EMBL/GenBank/DDBJ databases">
        <title>Whole genome shotgun sequence of Brevifollis gellanilyticus NBRC 108608.</title>
        <authorList>
            <person name="Hosoyama A."/>
            <person name="Uohara A."/>
            <person name="Ohji S."/>
            <person name="Ichikawa N."/>
        </authorList>
    </citation>
    <scope>NUCLEOTIDE SEQUENCE [LARGE SCALE GENOMIC DNA]</scope>
    <source>
        <strain evidence="10 11">NBRC 108608</strain>
    </source>
</reference>
<dbReference type="Gene3D" id="3.30.565.10">
    <property type="entry name" value="Histidine kinase-like ATPase, C-terminal domain"/>
    <property type="match status" value="1"/>
</dbReference>
<dbReference type="InterPro" id="IPR000014">
    <property type="entry name" value="PAS"/>
</dbReference>
<dbReference type="InterPro" id="IPR003594">
    <property type="entry name" value="HATPase_dom"/>
</dbReference>
<evidence type="ECO:0000256" key="7">
    <source>
        <dbReference type="SAM" id="MobiDB-lite"/>
    </source>
</evidence>
<gene>
    <name evidence="10" type="ORF">BGE01nite_28580</name>
</gene>
<evidence type="ECO:0000313" key="11">
    <source>
        <dbReference type="Proteomes" id="UP000321577"/>
    </source>
</evidence>
<keyword evidence="2" id="KW-0808">Transferase</keyword>
<dbReference type="Pfam" id="PF08448">
    <property type="entry name" value="PAS_4"/>
    <property type="match status" value="1"/>
</dbReference>
<evidence type="ECO:0000256" key="4">
    <source>
        <dbReference type="ARBA" id="ARBA00022777"/>
    </source>
</evidence>
<dbReference type="Pfam" id="PF02518">
    <property type="entry name" value="HATPase_c"/>
    <property type="match status" value="1"/>
</dbReference>
<dbReference type="InterPro" id="IPR035965">
    <property type="entry name" value="PAS-like_dom_sf"/>
</dbReference>
<dbReference type="GO" id="GO:0000160">
    <property type="term" value="P:phosphorelay signal transduction system"/>
    <property type="evidence" value="ECO:0007669"/>
    <property type="project" value="UniProtKB-KW"/>
</dbReference>
<keyword evidence="4" id="KW-0418">Kinase</keyword>
<dbReference type="PANTHER" id="PTHR43065:SF23">
    <property type="entry name" value="SENSOR HISTIDINE KINASE PDTAS"/>
    <property type="match status" value="1"/>
</dbReference>
<dbReference type="Gene3D" id="3.30.450.20">
    <property type="entry name" value="PAS domain"/>
    <property type="match status" value="5"/>
</dbReference>
<dbReference type="SMART" id="SM00387">
    <property type="entry name" value="HATPase_c"/>
    <property type="match status" value="1"/>
</dbReference>
<evidence type="ECO:0000256" key="2">
    <source>
        <dbReference type="ARBA" id="ARBA00022679"/>
    </source>
</evidence>
<evidence type="ECO:0000259" key="8">
    <source>
        <dbReference type="PROSITE" id="PS50109"/>
    </source>
</evidence>
<dbReference type="InterPro" id="IPR013767">
    <property type="entry name" value="PAS_fold"/>
</dbReference>
<name>A0A512MA04_9BACT</name>
<sequence length="1054" mass="115186">MPGGDDMERVLHVLVENAPVAMAMFDHQMRYLLANRAWVEEFGLGSVHGLMGRSQYDVFPSLHPGWRQVYDRALQGHIIRSEHDALSGPDGRRIIYRWEVRPWRRQLDASVGGLMITCERFGQGETPPESANQEEAAAKSAPAEASSPAGTIVDLAVPIVSLNNHGVVQVANVAATNICLARGLKEGETEFWEAFGDGAPSSLFKQQVLTTLESLTQPGAPASSILNVPAAPAPSGVGHVAWSAGPGADGHAPQRPSRWLLTRSAGAQGQGMELFTAVALPAEPALRAPIAPPNLPAIASAVAAIAQPPAADGLGSGIELRRLQDDLARAKQELRTLHEAERTFAQRETRLKHYLDSLPFGVLVLNELGEPLFQNQPVTRLLGRAVQKDETVEQWLAAGCPNDRHREHVTTLWREDVWRRQLTRTFTLATADGLLKDLEFQPASLTGGGLLVSIQDATEKVRHEEQLRATEAKFRALLQESPLPIVLIDKAGSVFEVNHNAEELFGHPKTELRRHPLDRWLDSAGAAARAEAVRDLQLRSQRSTMIDVHVIREDYDPIPVHLHLAQVMDSEGEPHCTIHFFELEPPPQVVEVPVEVRVEVPVEVRVEVPVPVEVPVYITAPATAAEPAVFAPPPAFSPTSVLSRLMASAPSMPMPMPMPTPVAARGVTKVTRTVARQMPTETLIFKTNVNGRLKACTERGLELLGLAEEEALGRPLHQHFRPSDATGFYADLSVYAQDPKVIHSLVCFSHTGARHPVQAKVEPLGGGGFDFALHEIAMTTVYDEIVEEVEAPVDEAPSSYPGEMVGESAAEAGVAYHSEPGPSHEQPLPQSPLPAPAPCEAVPEVNLARERLLLSETHHRIKNHLQIISSLLNLESNTITDLNARNALRSSQNRVRSIADLHQHLYQVAAGENSSFRDFAEGLLERLRECYAVSADRIPVHLDLETADIQQEWMMPLALTLNETLSNCFEHAFPDERRGEVRVTLKDEGDHGELMVMDNGIGLSDSQRPGTASGLGLKILAVFAEQMRGQLVLERPESGGTEIRLRFPIASSDI</sequence>
<dbReference type="InterPro" id="IPR011495">
    <property type="entry name" value="Sig_transdc_His_kin_sub2_dim/P"/>
</dbReference>
<dbReference type="GO" id="GO:0005524">
    <property type="term" value="F:ATP binding"/>
    <property type="evidence" value="ECO:0007669"/>
    <property type="project" value="UniProtKB-KW"/>
</dbReference>
<dbReference type="PANTHER" id="PTHR43065">
    <property type="entry name" value="SENSOR HISTIDINE KINASE"/>
    <property type="match status" value="1"/>
</dbReference>
<dbReference type="EMBL" id="BKAG01000019">
    <property type="protein sequence ID" value="GEP43567.1"/>
    <property type="molecule type" value="Genomic_DNA"/>
</dbReference>
<feature type="domain" description="PAS" evidence="9">
    <location>
        <begin position="347"/>
        <end position="383"/>
    </location>
</feature>
<evidence type="ECO:0000313" key="10">
    <source>
        <dbReference type="EMBL" id="GEP43567.1"/>
    </source>
</evidence>
<keyword evidence="1" id="KW-0597">Phosphoprotein</keyword>
<dbReference type="NCBIfam" id="TIGR00229">
    <property type="entry name" value="sensory_box"/>
    <property type="match status" value="2"/>
</dbReference>
<dbReference type="SMART" id="SM00091">
    <property type="entry name" value="PAS"/>
    <property type="match status" value="4"/>
</dbReference>
<organism evidence="10 11">
    <name type="scientific">Brevifollis gellanilyticus</name>
    <dbReference type="NCBI Taxonomy" id="748831"/>
    <lineage>
        <taxon>Bacteria</taxon>
        <taxon>Pseudomonadati</taxon>
        <taxon>Verrucomicrobiota</taxon>
        <taxon>Verrucomicrobiia</taxon>
        <taxon>Verrucomicrobiales</taxon>
        <taxon>Verrucomicrobiaceae</taxon>
    </lineage>
</organism>
<keyword evidence="5" id="KW-0067">ATP-binding</keyword>
<feature type="domain" description="PAS" evidence="9">
    <location>
        <begin position="684"/>
        <end position="724"/>
    </location>
</feature>
<evidence type="ECO:0000256" key="1">
    <source>
        <dbReference type="ARBA" id="ARBA00022553"/>
    </source>
</evidence>
<dbReference type="SUPFAM" id="SSF55874">
    <property type="entry name" value="ATPase domain of HSP90 chaperone/DNA topoisomerase II/histidine kinase"/>
    <property type="match status" value="1"/>
</dbReference>
<evidence type="ECO:0000256" key="3">
    <source>
        <dbReference type="ARBA" id="ARBA00022741"/>
    </source>
</evidence>
<dbReference type="InterPro" id="IPR036890">
    <property type="entry name" value="HATPase_C_sf"/>
</dbReference>
<evidence type="ECO:0008006" key="12">
    <source>
        <dbReference type="Google" id="ProtNLM"/>
    </source>
</evidence>
<dbReference type="GO" id="GO:0006355">
    <property type="term" value="P:regulation of DNA-templated transcription"/>
    <property type="evidence" value="ECO:0007669"/>
    <property type="project" value="InterPro"/>
</dbReference>
<evidence type="ECO:0000256" key="6">
    <source>
        <dbReference type="ARBA" id="ARBA00023012"/>
    </source>
</evidence>
<dbReference type="SUPFAM" id="SSF55785">
    <property type="entry name" value="PYP-like sensor domain (PAS domain)"/>
    <property type="match status" value="4"/>
</dbReference>
<feature type="domain" description="PAS" evidence="9">
    <location>
        <begin position="470"/>
        <end position="512"/>
    </location>
</feature>
<accession>A0A512MA04</accession>
<dbReference type="Pfam" id="PF00989">
    <property type="entry name" value="PAS"/>
    <property type="match status" value="1"/>
</dbReference>
<keyword evidence="6" id="KW-0902">Two-component regulatory system</keyword>
<comment type="caution">
    <text evidence="10">The sequence shown here is derived from an EMBL/GenBank/DDBJ whole genome shotgun (WGS) entry which is preliminary data.</text>
</comment>
<dbReference type="AlphaFoldDB" id="A0A512MA04"/>
<dbReference type="PROSITE" id="PS50109">
    <property type="entry name" value="HIS_KIN"/>
    <property type="match status" value="1"/>
</dbReference>
<proteinExistence type="predicted"/>